<evidence type="ECO:0000256" key="1">
    <source>
        <dbReference type="SAM" id="MobiDB-lite"/>
    </source>
</evidence>
<dbReference type="RefSeq" id="WP_136286795.1">
    <property type="nucleotide sequence ID" value="NZ_JAGQEX010000007.1"/>
</dbReference>
<gene>
    <name evidence="3" type="ORF">KB584_04525</name>
</gene>
<reference evidence="3" key="1">
    <citation type="submission" date="2021-04" db="EMBL/GenBank/DDBJ databases">
        <title>Draft genomes of 20 S. canis strains.</title>
        <authorList>
            <person name="Pagnossin D."/>
            <person name="Weir W."/>
            <person name="Smith A."/>
            <person name="Ure R."/>
            <person name="Oravcova K."/>
        </authorList>
    </citation>
    <scope>NUCLEOTIDE SEQUENCE</scope>
    <source>
        <strain evidence="3">284</strain>
    </source>
</reference>
<feature type="signal peptide" evidence="2">
    <location>
        <begin position="1"/>
        <end position="19"/>
    </location>
</feature>
<evidence type="ECO:0000313" key="4">
    <source>
        <dbReference type="Proteomes" id="UP001186118"/>
    </source>
</evidence>
<protein>
    <recommendedName>
        <fullName evidence="5">Lipoprotein</fullName>
    </recommendedName>
</protein>
<evidence type="ECO:0000313" key="3">
    <source>
        <dbReference type="EMBL" id="MDV5976731.1"/>
    </source>
</evidence>
<dbReference type="Proteomes" id="UP001186118">
    <property type="component" value="Unassembled WGS sequence"/>
</dbReference>
<evidence type="ECO:0008006" key="5">
    <source>
        <dbReference type="Google" id="ProtNLM"/>
    </source>
</evidence>
<dbReference type="AlphaFoldDB" id="A0AAE4Q5F0"/>
<evidence type="ECO:0000256" key="2">
    <source>
        <dbReference type="SAM" id="SignalP"/>
    </source>
</evidence>
<organism evidence="3 4">
    <name type="scientific">Streptococcus canis</name>
    <dbReference type="NCBI Taxonomy" id="1329"/>
    <lineage>
        <taxon>Bacteria</taxon>
        <taxon>Bacillati</taxon>
        <taxon>Bacillota</taxon>
        <taxon>Bacilli</taxon>
        <taxon>Lactobacillales</taxon>
        <taxon>Streptococcaceae</taxon>
        <taxon>Streptococcus</taxon>
    </lineage>
</organism>
<comment type="caution">
    <text evidence="3">The sequence shown here is derived from an EMBL/GenBank/DDBJ whole genome shotgun (WGS) entry which is preliminary data.</text>
</comment>
<keyword evidence="2" id="KW-0732">Signal</keyword>
<proteinExistence type="predicted"/>
<dbReference type="PROSITE" id="PS51257">
    <property type="entry name" value="PROKAR_LIPOPROTEIN"/>
    <property type="match status" value="1"/>
</dbReference>
<sequence>MKKTILTSLTLFSTLLLVACSSDKGTKSKTEINSDKSTKTVEKPKNKVDNSKYDSVVSKLNNELNQDNSTKMESKIENNVVEGDYPNGHTVIRLLVKNDAKKMFSEMLDAEDANTATADQKNALNMLRMSISQIAKELPDDTTTIDFGYEMSADNYRLIAKSSKIKDIIPIGDLVME</sequence>
<name>A0AAE4Q5F0_STRCB</name>
<dbReference type="EMBL" id="JAGQEX010000007">
    <property type="protein sequence ID" value="MDV5976731.1"/>
    <property type="molecule type" value="Genomic_DNA"/>
</dbReference>
<feature type="region of interest" description="Disordered" evidence="1">
    <location>
        <begin position="25"/>
        <end position="49"/>
    </location>
</feature>
<accession>A0AAE4Q5F0</accession>
<feature type="chain" id="PRO_5041955494" description="Lipoprotein" evidence="2">
    <location>
        <begin position="20"/>
        <end position="177"/>
    </location>
</feature>